<comment type="caution">
    <text evidence="2">The sequence shown here is derived from an EMBL/GenBank/DDBJ whole genome shotgun (WGS) entry which is preliminary data.</text>
</comment>
<reference evidence="3" key="1">
    <citation type="journal article" date="2019" name="Int. J. Syst. Evol. Microbiol.">
        <title>The Global Catalogue of Microorganisms (GCM) 10K type strain sequencing project: providing services to taxonomists for standard genome sequencing and annotation.</title>
        <authorList>
            <consortium name="The Broad Institute Genomics Platform"/>
            <consortium name="The Broad Institute Genome Sequencing Center for Infectious Disease"/>
            <person name="Wu L."/>
            <person name="Ma J."/>
        </authorList>
    </citation>
    <scope>NUCLEOTIDE SEQUENCE [LARGE SCALE GENOMIC DNA]</scope>
    <source>
        <strain evidence="3">CCUG 53762</strain>
    </source>
</reference>
<sequence>MKATIFIILTVGLCFFLCSFSGNRAETYTLTVKVEKLQNSKGVVQFALYNKDGSIPDEDYRNYYRLEKAKIGNGKAEITFKNLPKGKYAVNILHDENNNGKIDKGLLLPKEGIGFSNYQSIGLKNRPNFSKASFELNTDKTISVRIIYM</sequence>
<dbReference type="Proteomes" id="UP001597118">
    <property type="component" value="Unassembled WGS sequence"/>
</dbReference>
<organism evidence="2 3">
    <name type="scientific">Pseudopedobacter beijingensis</name>
    <dbReference type="NCBI Taxonomy" id="1207056"/>
    <lineage>
        <taxon>Bacteria</taxon>
        <taxon>Pseudomonadati</taxon>
        <taxon>Bacteroidota</taxon>
        <taxon>Sphingobacteriia</taxon>
        <taxon>Sphingobacteriales</taxon>
        <taxon>Sphingobacteriaceae</taxon>
        <taxon>Pseudopedobacter</taxon>
    </lineage>
</organism>
<keyword evidence="3" id="KW-1185">Reference proteome</keyword>
<dbReference type="Pfam" id="PF09912">
    <property type="entry name" value="DUF2141"/>
    <property type="match status" value="1"/>
</dbReference>
<feature type="signal peptide" evidence="1">
    <location>
        <begin position="1"/>
        <end position="24"/>
    </location>
</feature>
<name>A0ABW4IB29_9SPHI</name>
<evidence type="ECO:0000313" key="3">
    <source>
        <dbReference type="Proteomes" id="UP001597118"/>
    </source>
</evidence>
<evidence type="ECO:0000313" key="2">
    <source>
        <dbReference type="EMBL" id="MFD1629222.1"/>
    </source>
</evidence>
<proteinExistence type="predicted"/>
<feature type="chain" id="PRO_5045772510" evidence="1">
    <location>
        <begin position="25"/>
        <end position="149"/>
    </location>
</feature>
<dbReference type="EMBL" id="JBHUDG010000003">
    <property type="protein sequence ID" value="MFD1629222.1"/>
    <property type="molecule type" value="Genomic_DNA"/>
</dbReference>
<gene>
    <name evidence="2" type="ORF">ACFSAH_04990</name>
</gene>
<protein>
    <submittedName>
        <fullName evidence="2">DUF2141 domain-containing protein</fullName>
    </submittedName>
</protein>
<accession>A0ABW4IB29</accession>
<dbReference type="RefSeq" id="WP_379661597.1">
    <property type="nucleotide sequence ID" value="NZ_JBHUDG010000003.1"/>
</dbReference>
<dbReference type="InterPro" id="IPR018673">
    <property type="entry name" value="DUF2141"/>
</dbReference>
<evidence type="ECO:0000256" key="1">
    <source>
        <dbReference type="SAM" id="SignalP"/>
    </source>
</evidence>
<keyword evidence="1" id="KW-0732">Signal</keyword>